<comment type="similarity">
    <text evidence="1">Belongs to the peptidase C1 family.</text>
</comment>
<keyword evidence="2" id="KW-1015">Disulfide bond</keyword>
<dbReference type="EMBL" id="KF853593">
    <property type="protein sequence ID" value="AHJ86278.1"/>
    <property type="molecule type" value="Genomic_DNA"/>
</dbReference>
<dbReference type="SMART" id="SM00848">
    <property type="entry name" value="Inhibitor_I29"/>
    <property type="match status" value="1"/>
</dbReference>
<sequence>MMNAFRRMEIALSTGRRAAAVGAAALLVMSFLVSCAASSGYGMREETDAPIRGGLDRQMRVAIADRDIQGRPAQSLSDSEMGELVQDSSDGGRRWVLEFKDFLLKYRKNYATMDETQKHYSTYVTNVQMIEAHNREDQSYKLAVNEFTDMTFEEFKSTYLMDFANMQVPACSGSDPGSHIMSSEAVIPSKVDWRKKDIVSPVKNQGKCGSCWAFSATGAVEAAWAQATGVNVLLSEQQLLDCSRDYFNSGCNGGYFTRAFEYVMHKRGLDTEDSYPYTGQDEKCRFDRSNSGARVFDVVNITSFDEEGVKDAVAFQRPVSIAFEAVPDFMHYSSGIYSSKDCTGDVMMLNHAVLAVGYVAKQGETPYWIVKNSWGKDWGEEGYFKVEQGINMCGVASCASYPVVTGDH</sequence>
<dbReference type="InterPro" id="IPR000668">
    <property type="entry name" value="Peptidase_C1A_C"/>
</dbReference>
<proteinExistence type="inferred from homology"/>
<dbReference type="SUPFAM" id="SSF54001">
    <property type="entry name" value="Cysteine proteinases"/>
    <property type="match status" value="1"/>
</dbReference>
<dbReference type="Pfam" id="PF00112">
    <property type="entry name" value="Peptidase_C1"/>
    <property type="match status" value="1"/>
</dbReference>
<dbReference type="FunFam" id="3.90.70.10:FF:000039">
    <property type="entry name" value="Cysteine proteinase 2, putative"/>
    <property type="match status" value="1"/>
</dbReference>
<dbReference type="CDD" id="cd02248">
    <property type="entry name" value="Peptidase_C1A"/>
    <property type="match status" value="1"/>
</dbReference>
<dbReference type="InterPro" id="IPR013201">
    <property type="entry name" value="Prot_inhib_I29"/>
</dbReference>
<protein>
    <submittedName>
        <fullName evidence="5">Cysteine protease</fullName>
    </submittedName>
</protein>
<dbReference type="PROSITE" id="PS00139">
    <property type="entry name" value="THIOL_PROTEASE_CYS"/>
    <property type="match status" value="1"/>
</dbReference>
<dbReference type="InterPro" id="IPR025661">
    <property type="entry name" value="Pept_asp_AS"/>
</dbReference>
<evidence type="ECO:0000259" key="4">
    <source>
        <dbReference type="SMART" id="SM00848"/>
    </source>
</evidence>
<dbReference type="AlphaFoldDB" id="W8EAC6"/>
<dbReference type="GO" id="GO:0006508">
    <property type="term" value="P:proteolysis"/>
    <property type="evidence" value="ECO:0007669"/>
    <property type="project" value="UniProtKB-KW"/>
</dbReference>
<evidence type="ECO:0000313" key="5">
    <source>
        <dbReference type="EMBL" id="AHJ86278.1"/>
    </source>
</evidence>
<keyword evidence="5" id="KW-0378">Hydrolase</keyword>
<dbReference type="PANTHER" id="PTHR12411">
    <property type="entry name" value="CYSTEINE PROTEASE FAMILY C1-RELATED"/>
    <property type="match status" value="1"/>
</dbReference>
<evidence type="ECO:0000256" key="1">
    <source>
        <dbReference type="ARBA" id="ARBA00008455"/>
    </source>
</evidence>
<dbReference type="InterPro" id="IPR000169">
    <property type="entry name" value="Pept_cys_AS"/>
</dbReference>
<evidence type="ECO:0000259" key="3">
    <source>
        <dbReference type="SMART" id="SM00645"/>
    </source>
</evidence>
<dbReference type="InterPro" id="IPR013128">
    <property type="entry name" value="Peptidase_C1A"/>
</dbReference>
<dbReference type="InterPro" id="IPR038765">
    <property type="entry name" value="Papain-like_cys_pep_sf"/>
</dbReference>
<dbReference type="Gene3D" id="3.90.70.10">
    <property type="entry name" value="Cysteine proteinases"/>
    <property type="match status" value="1"/>
</dbReference>
<keyword evidence="5" id="KW-0645">Protease</keyword>
<dbReference type="PRINTS" id="PR00705">
    <property type="entry name" value="PAPAIN"/>
</dbReference>
<dbReference type="GO" id="GO:0050547">
    <property type="term" value="F:feruloyl-CoA hydratase/lyase activity"/>
    <property type="evidence" value="ECO:0007669"/>
    <property type="project" value="UniProtKB-ARBA"/>
</dbReference>
<dbReference type="PROSITE" id="PS51257">
    <property type="entry name" value="PROKAR_LIPOPROTEIN"/>
    <property type="match status" value="1"/>
</dbReference>
<feature type="domain" description="Peptidase C1A papain C-terminal" evidence="3">
    <location>
        <begin position="187"/>
        <end position="403"/>
    </location>
</feature>
<name>W8EAC6_9MARC</name>
<reference evidence="5" key="1">
    <citation type="journal article" date="2014" name="BMC Plant Biol.">
        <title>Female-specific gene expression in dioecious liverwort Pellia endiviifolia is developmentally regulated and connected to archegonia production.</title>
        <authorList>
            <person name="Sierocka I."/>
            <person name="Kozlowski L.P."/>
            <person name="Bujnicki J.M."/>
            <person name="Jarmolowski A."/>
            <person name="Szweykowska-Kulinska Z."/>
        </authorList>
    </citation>
    <scope>NUCLEOTIDE SEQUENCE</scope>
</reference>
<organism evidence="5">
    <name type="scientific">Apopellia endiviifolia</name>
    <name type="common">species B</name>
    <dbReference type="NCBI Taxonomy" id="119729"/>
    <lineage>
        <taxon>Eukaryota</taxon>
        <taxon>Viridiplantae</taxon>
        <taxon>Streptophyta</taxon>
        <taxon>Embryophyta</taxon>
        <taxon>Marchantiophyta</taxon>
        <taxon>Jungermanniopsida</taxon>
        <taxon>Pelliidae</taxon>
        <taxon>Pelliales</taxon>
        <taxon>Pelliaceae</taxon>
        <taxon>Apopellia</taxon>
    </lineage>
</organism>
<dbReference type="PROSITE" id="PS00640">
    <property type="entry name" value="THIOL_PROTEASE_ASN"/>
    <property type="match status" value="1"/>
</dbReference>
<feature type="domain" description="Cathepsin propeptide inhibitor" evidence="4">
    <location>
        <begin position="99"/>
        <end position="155"/>
    </location>
</feature>
<dbReference type="InterPro" id="IPR039417">
    <property type="entry name" value="Peptidase_C1A_papain-like"/>
</dbReference>
<gene>
    <name evidence="5" type="primary">CYSP</name>
</gene>
<dbReference type="SMART" id="SM00645">
    <property type="entry name" value="Pept_C1"/>
    <property type="match status" value="1"/>
</dbReference>
<evidence type="ECO:0000256" key="2">
    <source>
        <dbReference type="ARBA" id="ARBA00023157"/>
    </source>
</evidence>
<dbReference type="Pfam" id="PF08246">
    <property type="entry name" value="Inhibitor_I29"/>
    <property type="match status" value="1"/>
</dbReference>
<dbReference type="GO" id="GO:0008234">
    <property type="term" value="F:cysteine-type peptidase activity"/>
    <property type="evidence" value="ECO:0007669"/>
    <property type="project" value="InterPro"/>
</dbReference>
<accession>W8EAC6</accession>